<dbReference type="Pfam" id="PF05489">
    <property type="entry name" value="Phage_tail_X"/>
    <property type="match status" value="1"/>
</dbReference>
<reference evidence="2" key="1">
    <citation type="submission" date="2016-11" db="EMBL/GenBank/DDBJ databases">
        <authorList>
            <person name="Varghese N."/>
            <person name="Submissions S."/>
        </authorList>
    </citation>
    <scope>NUCLEOTIDE SEQUENCE [LARGE SCALE GENOMIC DNA]</scope>
    <source>
        <strain evidence="2">DSM 15518</strain>
    </source>
</reference>
<dbReference type="OrthoDB" id="2941457at2"/>
<keyword evidence="2" id="KW-1185">Reference proteome</keyword>
<dbReference type="AlphaFoldDB" id="A0A1M6LSI2"/>
<evidence type="ECO:0000313" key="1">
    <source>
        <dbReference type="EMBL" id="SHJ74184.1"/>
    </source>
</evidence>
<dbReference type="Proteomes" id="UP000242497">
    <property type="component" value="Unassembled WGS sequence"/>
</dbReference>
<dbReference type="InterPro" id="IPR008861">
    <property type="entry name" value="GpX-like"/>
</dbReference>
<name>A0A1M6LSI2_9FIRM</name>
<protein>
    <submittedName>
        <fullName evidence="1">Phage Tail Protein X</fullName>
    </submittedName>
</protein>
<dbReference type="STRING" id="1123349.SAMN02744037_00717"/>
<dbReference type="RefSeq" id="WP_072887340.1">
    <property type="nucleotide sequence ID" value="NZ_FRAE01000012.1"/>
</dbReference>
<evidence type="ECO:0000313" key="2">
    <source>
        <dbReference type="Proteomes" id="UP000242497"/>
    </source>
</evidence>
<proteinExistence type="predicted"/>
<gene>
    <name evidence="1" type="ORF">SAMN02744037_00717</name>
</gene>
<accession>A0A1M6LSI2</accession>
<sequence length="70" mass="7970">MSKKYTTVLGDMWDTIAYKTLGDEKYTDKLIKNNLQHRHTAIFPAGIVIDIPEIEAEVSAKLPPWKRGIV</sequence>
<organism evidence="1 2">
    <name type="scientific">Tepidibacter formicigenes DSM 15518</name>
    <dbReference type="NCBI Taxonomy" id="1123349"/>
    <lineage>
        <taxon>Bacteria</taxon>
        <taxon>Bacillati</taxon>
        <taxon>Bacillota</taxon>
        <taxon>Clostridia</taxon>
        <taxon>Peptostreptococcales</taxon>
        <taxon>Peptostreptococcaceae</taxon>
        <taxon>Tepidibacter</taxon>
    </lineage>
</organism>
<dbReference type="EMBL" id="FRAE01000012">
    <property type="protein sequence ID" value="SHJ74184.1"/>
    <property type="molecule type" value="Genomic_DNA"/>
</dbReference>